<dbReference type="OrthoDB" id="9842608at2"/>
<accession>A4BCY4</accession>
<reference evidence="1 2" key="1">
    <citation type="submission" date="2006-02" db="EMBL/GenBank/DDBJ databases">
        <authorList>
            <person name="Pinhassi J."/>
            <person name="Pedros-Alio C."/>
            <person name="Ferriera S."/>
            <person name="Johnson J."/>
            <person name="Kravitz S."/>
            <person name="Halpern A."/>
            <person name="Remington K."/>
            <person name="Beeson K."/>
            <person name="Tran B."/>
            <person name="Rogers Y.-H."/>
            <person name="Friedman R."/>
            <person name="Venter J.C."/>
        </authorList>
    </citation>
    <scope>NUCLEOTIDE SEQUENCE [LARGE SCALE GENOMIC DNA]</scope>
    <source>
        <strain evidence="1 2">MED297</strain>
    </source>
</reference>
<dbReference type="Proteomes" id="UP000005953">
    <property type="component" value="Unassembled WGS sequence"/>
</dbReference>
<comment type="caution">
    <text evidence="1">The sequence shown here is derived from an EMBL/GenBank/DDBJ whole genome shotgun (WGS) entry which is preliminary data.</text>
</comment>
<keyword evidence="2" id="KW-1185">Reference proteome</keyword>
<evidence type="ECO:0000313" key="2">
    <source>
        <dbReference type="Proteomes" id="UP000005953"/>
    </source>
</evidence>
<organism evidence="1 2">
    <name type="scientific">Reinekea blandensis MED297</name>
    <dbReference type="NCBI Taxonomy" id="314283"/>
    <lineage>
        <taxon>Bacteria</taxon>
        <taxon>Pseudomonadati</taxon>
        <taxon>Pseudomonadota</taxon>
        <taxon>Gammaproteobacteria</taxon>
        <taxon>Oceanospirillales</taxon>
        <taxon>Saccharospirillaceae</taxon>
        <taxon>Reinekea</taxon>
    </lineage>
</organism>
<dbReference type="STRING" id="314283.MED297_08256"/>
<gene>
    <name evidence="1" type="ORF">MED297_08256</name>
</gene>
<dbReference type="EMBL" id="AAOE01000006">
    <property type="protein sequence ID" value="EAR10066.1"/>
    <property type="molecule type" value="Genomic_DNA"/>
</dbReference>
<proteinExistence type="predicted"/>
<dbReference type="HOGENOM" id="CLU_741608_0_0_6"/>
<sequence>MLSAKDSSQLDRHLKQAAQLFKKRDQLWATGGALRPLLTLERRLFASLKILSSTAEDYLMTQWPEKPEQRTIAQIACLQSQSTDAYQVALQDLQAMLDQDEDPPLALRPLILASSTNLSNNQRDQVIASGLLPRLPECLNSLLWDDSTLRYCADHSKLAWPVRLVTPEQQLNASDNIQRTLVLAPESAATHLLQHLQSDAAGHDDWLLSALPATESCRSVFLQHCDQSPEHLWAAVFDPSPAMQAELLKKLSIPHFNAHSAWVLEQWTGQALPKQPAVADADSHRAPDNAPLHFILPTDYPLPSSPLTAGQHKTPAAFAAWLMTQSATRQKTGWLHLGQLTGRLWPDLSTHWLHTQLRYLNDNLLLTQDRHAA</sequence>
<protein>
    <submittedName>
        <fullName evidence="1">Uncharacterized protein</fullName>
    </submittedName>
</protein>
<name>A4BCY4_9GAMM</name>
<evidence type="ECO:0000313" key="1">
    <source>
        <dbReference type="EMBL" id="EAR10066.1"/>
    </source>
</evidence>
<dbReference type="RefSeq" id="WP_008045736.1">
    <property type="nucleotide sequence ID" value="NZ_CH724152.1"/>
</dbReference>
<dbReference type="AlphaFoldDB" id="A4BCY4"/>